<protein>
    <submittedName>
        <fullName evidence="3">Uncharacterized protein</fullName>
    </submittedName>
</protein>
<feature type="signal peptide" evidence="2">
    <location>
        <begin position="1"/>
        <end position="24"/>
    </location>
</feature>
<dbReference type="AlphaFoldDB" id="A0AAE3YJ13"/>
<evidence type="ECO:0000256" key="1">
    <source>
        <dbReference type="SAM" id="Phobius"/>
    </source>
</evidence>
<dbReference type="RefSeq" id="WP_310364776.1">
    <property type="nucleotide sequence ID" value="NZ_JAVDYB010000001.1"/>
</dbReference>
<feature type="transmembrane region" description="Helical" evidence="1">
    <location>
        <begin position="146"/>
        <end position="167"/>
    </location>
</feature>
<evidence type="ECO:0000313" key="3">
    <source>
        <dbReference type="EMBL" id="MDR7274733.1"/>
    </source>
</evidence>
<gene>
    <name evidence="3" type="ORF">J2S41_001511</name>
</gene>
<keyword evidence="2" id="KW-0732">Signal</keyword>
<name>A0AAE3YJ13_9ACTN</name>
<organism evidence="3 4">
    <name type="scientific">Catenuloplanes atrovinosus</name>
    <dbReference type="NCBI Taxonomy" id="137266"/>
    <lineage>
        <taxon>Bacteria</taxon>
        <taxon>Bacillati</taxon>
        <taxon>Actinomycetota</taxon>
        <taxon>Actinomycetes</taxon>
        <taxon>Micromonosporales</taxon>
        <taxon>Micromonosporaceae</taxon>
        <taxon>Catenuloplanes</taxon>
    </lineage>
</organism>
<evidence type="ECO:0000256" key="2">
    <source>
        <dbReference type="SAM" id="SignalP"/>
    </source>
</evidence>
<keyword evidence="4" id="KW-1185">Reference proteome</keyword>
<keyword evidence="1" id="KW-0812">Transmembrane</keyword>
<reference evidence="3" key="1">
    <citation type="submission" date="2023-07" db="EMBL/GenBank/DDBJ databases">
        <title>Sequencing the genomes of 1000 actinobacteria strains.</title>
        <authorList>
            <person name="Klenk H.-P."/>
        </authorList>
    </citation>
    <scope>NUCLEOTIDE SEQUENCE</scope>
    <source>
        <strain evidence="3">DSM 44707</strain>
    </source>
</reference>
<accession>A0AAE3YJ13</accession>
<dbReference type="Proteomes" id="UP001183643">
    <property type="component" value="Unassembled WGS sequence"/>
</dbReference>
<keyword evidence="1" id="KW-0472">Membrane</keyword>
<dbReference type="EMBL" id="JAVDYB010000001">
    <property type="protein sequence ID" value="MDR7274733.1"/>
    <property type="molecule type" value="Genomic_DNA"/>
</dbReference>
<feature type="chain" id="PRO_5042137640" evidence="2">
    <location>
        <begin position="25"/>
        <end position="180"/>
    </location>
</feature>
<keyword evidence="1" id="KW-1133">Transmembrane helix</keyword>
<comment type="caution">
    <text evidence="3">The sequence shown here is derived from an EMBL/GenBank/DDBJ whole genome shotgun (WGS) entry which is preliminary data.</text>
</comment>
<evidence type="ECO:0000313" key="4">
    <source>
        <dbReference type="Proteomes" id="UP001183643"/>
    </source>
</evidence>
<sequence>MRPRIAAAVAAVALVLLPASPAAAYEPVNIVHTEQVQAGPYTVTIGFSRWPLRSMQSLDFSFIPDGGIADKTGTVLAGGAAAPSDLTEEQPLSRHPRRRDVWGLDVFSMEAPGEHTYTFRINGPLGEGVGTTRPLTVLDQPGPPLALSWAICAVPITSLVVFLAVAWRRSRPSRHLPALS</sequence>
<proteinExistence type="predicted"/>